<dbReference type="FunFam" id="3.40.50.1820:FF:000136">
    <property type="entry name" value="Pheophytinase, chloroplastic"/>
    <property type="match status" value="1"/>
</dbReference>
<dbReference type="Proteomes" id="UP001454036">
    <property type="component" value="Unassembled WGS sequence"/>
</dbReference>
<dbReference type="EMBL" id="BAABME010019306">
    <property type="protein sequence ID" value="GAA0156770.1"/>
    <property type="molecule type" value="Genomic_DNA"/>
</dbReference>
<dbReference type="InterPro" id="IPR000073">
    <property type="entry name" value="AB_hydrolase_1"/>
</dbReference>
<evidence type="ECO:0000259" key="1">
    <source>
        <dbReference type="Pfam" id="PF12697"/>
    </source>
</evidence>
<comment type="caution">
    <text evidence="2">The sequence shown here is derived from an EMBL/GenBank/DDBJ whole genome shotgun (WGS) entry which is preliminary data.</text>
</comment>
<accession>A0AAV3Q2C9</accession>
<feature type="domain" description="AB hydrolase-1" evidence="1">
    <location>
        <begin position="177"/>
        <end position="462"/>
    </location>
</feature>
<keyword evidence="3" id="KW-1185">Reference proteome</keyword>
<organism evidence="2 3">
    <name type="scientific">Lithospermum erythrorhizon</name>
    <name type="common">Purple gromwell</name>
    <name type="synonym">Lithospermum officinale var. erythrorhizon</name>
    <dbReference type="NCBI Taxonomy" id="34254"/>
    <lineage>
        <taxon>Eukaryota</taxon>
        <taxon>Viridiplantae</taxon>
        <taxon>Streptophyta</taxon>
        <taxon>Embryophyta</taxon>
        <taxon>Tracheophyta</taxon>
        <taxon>Spermatophyta</taxon>
        <taxon>Magnoliopsida</taxon>
        <taxon>eudicotyledons</taxon>
        <taxon>Gunneridae</taxon>
        <taxon>Pentapetalae</taxon>
        <taxon>asterids</taxon>
        <taxon>lamiids</taxon>
        <taxon>Boraginales</taxon>
        <taxon>Boraginaceae</taxon>
        <taxon>Boraginoideae</taxon>
        <taxon>Lithospermeae</taxon>
        <taxon>Lithospermum</taxon>
    </lineage>
</organism>
<proteinExistence type="predicted"/>
<dbReference type="Pfam" id="PF12697">
    <property type="entry name" value="Abhydrolase_6"/>
    <property type="match status" value="1"/>
</dbReference>
<dbReference type="AlphaFoldDB" id="A0AAV3Q2C9"/>
<dbReference type="InterPro" id="IPR029058">
    <property type="entry name" value="AB_hydrolase_fold"/>
</dbReference>
<dbReference type="Gene3D" id="3.40.50.1820">
    <property type="entry name" value="alpha/beta hydrolase"/>
    <property type="match status" value="1"/>
</dbReference>
<dbReference type="InterPro" id="IPR044211">
    <property type="entry name" value="PPH_chloroplastic"/>
</dbReference>
<reference evidence="2 3" key="1">
    <citation type="submission" date="2024-01" db="EMBL/GenBank/DDBJ databases">
        <title>The complete chloroplast genome sequence of Lithospermum erythrorhizon: insights into the phylogenetic relationship among Boraginaceae species and the maternal lineages of purple gromwells.</title>
        <authorList>
            <person name="Okada T."/>
            <person name="Watanabe K."/>
        </authorList>
    </citation>
    <scope>NUCLEOTIDE SEQUENCE [LARGE SCALE GENOMIC DNA]</scope>
</reference>
<dbReference type="GO" id="GO:0009507">
    <property type="term" value="C:chloroplast"/>
    <property type="evidence" value="ECO:0007669"/>
    <property type="project" value="TreeGrafter"/>
</dbReference>
<dbReference type="PANTHER" id="PTHR47280:SF1">
    <property type="entry name" value="PHEOPHYTINASE, CHLOROPLASTIC"/>
    <property type="match status" value="1"/>
</dbReference>
<protein>
    <recommendedName>
        <fullName evidence="1">AB hydrolase-1 domain-containing protein</fullName>
    </recommendedName>
</protein>
<dbReference type="PANTHER" id="PTHR47280">
    <property type="entry name" value="PHEOPHYTINASE, CHLOROPLASTIC"/>
    <property type="match status" value="1"/>
</dbReference>
<dbReference type="GO" id="GO:0015996">
    <property type="term" value="P:chlorophyll catabolic process"/>
    <property type="evidence" value="ECO:0007669"/>
    <property type="project" value="InterPro"/>
</dbReference>
<name>A0AAV3Q2C9_LITER</name>
<evidence type="ECO:0000313" key="3">
    <source>
        <dbReference type="Proteomes" id="UP001454036"/>
    </source>
</evidence>
<dbReference type="SUPFAM" id="SSF53474">
    <property type="entry name" value="alpha/beta-Hydrolases"/>
    <property type="match status" value="1"/>
</dbReference>
<gene>
    <name evidence="2" type="ORF">LIER_38343</name>
</gene>
<evidence type="ECO:0000313" key="2">
    <source>
        <dbReference type="EMBL" id="GAA0156770.1"/>
    </source>
</evidence>
<sequence>MSILFTNYNYRRLQAIMGSVSYDCAPCCYAIHLRRGVREKNNNLRWKVPLLRERKLWCVLVKVDHRSAGHSLLDHISVRKLTRTKSVKSIQNLEQFEPADSEVLNANSDSYVVDMQDGGITSTNRGKSVPKLSIPSLPNESKGEDAASISSCFWEWKPKLNVHYDVSGSENVNSPAVLFLPGFGVGTFHYEKQLRDLGLEYRAWTIDFLGQGMSLPVEDPTRQSKAQVKIALDIENLRGFGDEAEPWARELVYSIDLWRDQVNSFIEEVIKEPVYLVGNSLGGYVALYFAACNPQLVKGVTLLNATPFWGFLPNPTRSPSLSRIFPWAGTFPLPSGVRKLTEILWQKISDPTSITEVLRQVYADHSIKLDIVFSRIVEIKSHPAAAASFASIMFAPRGELSFNEALMRCQMHNVPICLMYGKEDPWVRPVWGLQVKHQVPNAPYFEISPAGHCPHDETPEVVNFLLRGWIRSLESEGAAPLPLLDSQQCVEHDIIGDFEFSRGTSKKVARVKLYGSKLFSWNRLSSYFKFSFQDR</sequence>
<dbReference type="GO" id="GO:0080124">
    <property type="term" value="F:pheophytinase activity"/>
    <property type="evidence" value="ECO:0007669"/>
    <property type="project" value="InterPro"/>
</dbReference>